<accession>B8JBW4</accession>
<dbReference type="KEGG" id="acp:A2cp1_0529"/>
<dbReference type="HOGENOM" id="CLU_117981_0_0_7"/>
<gene>
    <name evidence="1" type="ordered locus">A2cp1_0529</name>
</gene>
<dbReference type="Gene3D" id="1.25.40.10">
    <property type="entry name" value="Tetratricopeptide repeat domain"/>
    <property type="match status" value="1"/>
</dbReference>
<proteinExistence type="predicted"/>
<protein>
    <recommendedName>
        <fullName evidence="3">Tetratricopeptide repeat protein</fullName>
    </recommendedName>
</protein>
<dbReference type="SUPFAM" id="SSF48452">
    <property type="entry name" value="TPR-like"/>
    <property type="match status" value="1"/>
</dbReference>
<reference evidence="1" key="1">
    <citation type="submission" date="2009-01" db="EMBL/GenBank/DDBJ databases">
        <title>Complete sequence of Anaeromyxobacter dehalogenans 2CP-1.</title>
        <authorList>
            <consortium name="US DOE Joint Genome Institute"/>
            <person name="Lucas S."/>
            <person name="Copeland A."/>
            <person name="Lapidus A."/>
            <person name="Glavina del Rio T."/>
            <person name="Dalin E."/>
            <person name="Tice H."/>
            <person name="Bruce D."/>
            <person name="Goodwin L."/>
            <person name="Pitluck S."/>
            <person name="Saunders E."/>
            <person name="Brettin T."/>
            <person name="Detter J.C."/>
            <person name="Han C."/>
            <person name="Larimer F."/>
            <person name="Land M."/>
            <person name="Hauser L."/>
            <person name="Kyrpides N."/>
            <person name="Ovchinnikova G."/>
            <person name="Beliaev A.S."/>
            <person name="Richardson P."/>
        </authorList>
    </citation>
    <scope>NUCLEOTIDE SEQUENCE</scope>
    <source>
        <strain evidence="1">2CP-1</strain>
    </source>
</reference>
<evidence type="ECO:0000313" key="2">
    <source>
        <dbReference type="Proteomes" id="UP000007089"/>
    </source>
</evidence>
<dbReference type="InterPro" id="IPR011990">
    <property type="entry name" value="TPR-like_helical_dom_sf"/>
</dbReference>
<evidence type="ECO:0008006" key="3">
    <source>
        <dbReference type="Google" id="ProtNLM"/>
    </source>
</evidence>
<evidence type="ECO:0000313" key="1">
    <source>
        <dbReference type="EMBL" id="ACL63886.1"/>
    </source>
</evidence>
<sequence length="202" mass="21244">MSTHALILLGVALAAGADAGEHLLAGARHFREGRYTEALVEFRVAERMGDPDARPYAGATLVKLGRPEEALEAFGTGAAAGGDALIAYYQALACYDARLYLCADALLAGVGERSGPRVAAEAARLRADIARTLRAEPSTAAVDFYLARCQALGGERRPAAAAAFCREAAGLSARRRDGYRRDDARKLLAGLTARAEAAEARP</sequence>
<dbReference type="AlphaFoldDB" id="B8JBW4"/>
<dbReference type="Proteomes" id="UP000007089">
    <property type="component" value="Chromosome"/>
</dbReference>
<keyword evidence="2" id="KW-1185">Reference proteome</keyword>
<organism evidence="1 2">
    <name type="scientific">Anaeromyxobacter dehalogenans (strain ATCC BAA-258 / DSM 21875 / 2CP-1)</name>
    <dbReference type="NCBI Taxonomy" id="455488"/>
    <lineage>
        <taxon>Bacteria</taxon>
        <taxon>Pseudomonadati</taxon>
        <taxon>Myxococcota</taxon>
        <taxon>Myxococcia</taxon>
        <taxon>Myxococcales</taxon>
        <taxon>Cystobacterineae</taxon>
        <taxon>Anaeromyxobacteraceae</taxon>
        <taxon>Anaeromyxobacter</taxon>
    </lineage>
</organism>
<name>B8JBW4_ANAD2</name>
<dbReference type="RefSeq" id="WP_012631934.1">
    <property type="nucleotide sequence ID" value="NC_011891.1"/>
</dbReference>
<dbReference type="EMBL" id="CP001359">
    <property type="protein sequence ID" value="ACL63886.1"/>
    <property type="molecule type" value="Genomic_DNA"/>
</dbReference>